<name>A0A2T1HXQ6_9HYPH</name>
<gene>
    <name evidence="3" type="ORF">SLNSH_03035</name>
</gene>
<evidence type="ECO:0000313" key="3">
    <source>
        <dbReference type="EMBL" id="PSC06279.1"/>
    </source>
</evidence>
<keyword evidence="1" id="KW-0597">Phosphoprotein</keyword>
<comment type="caution">
    <text evidence="3">The sequence shown here is derived from an EMBL/GenBank/DDBJ whole genome shotgun (WGS) entry which is preliminary data.</text>
</comment>
<dbReference type="SUPFAM" id="SSF52172">
    <property type="entry name" value="CheY-like"/>
    <property type="match status" value="1"/>
</dbReference>
<feature type="domain" description="Response regulatory" evidence="2">
    <location>
        <begin position="24"/>
        <end position="136"/>
    </location>
</feature>
<sequence length="145" mass="15648">MAFSHAQGDWGPMATAQPRLDNHRILVVEDERLVALDLASALENLGAKVIGPARDISGARALLERDPGPISMAILDINLAGELVFPFAEELRARQTPFLFASGYANPTLPDRYASVPIWGKPLDTDAFAQALAGMLARKAARRSL</sequence>
<dbReference type="AlphaFoldDB" id="A0A2T1HXQ6"/>
<dbReference type="SMART" id="SM00448">
    <property type="entry name" value="REC"/>
    <property type="match status" value="1"/>
</dbReference>
<accession>A0A2T1HXQ6</accession>
<evidence type="ECO:0000256" key="1">
    <source>
        <dbReference type="PROSITE-ProRule" id="PRU00169"/>
    </source>
</evidence>
<organism evidence="3 4">
    <name type="scientific">Alsobacter soli</name>
    <dbReference type="NCBI Taxonomy" id="2109933"/>
    <lineage>
        <taxon>Bacteria</taxon>
        <taxon>Pseudomonadati</taxon>
        <taxon>Pseudomonadota</taxon>
        <taxon>Alphaproteobacteria</taxon>
        <taxon>Hyphomicrobiales</taxon>
        <taxon>Alsobacteraceae</taxon>
        <taxon>Alsobacter</taxon>
    </lineage>
</organism>
<dbReference type="InterPro" id="IPR001789">
    <property type="entry name" value="Sig_transdc_resp-reg_receiver"/>
</dbReference>
<dbReference type="Proteomes" id="UP000239772">
    <property type="component" value="Unassembled WGS sequence"/>
</dbReference>
<feature type="modified residue" description="4-aspartylphosphate" evidence="1">
    <location>
        <position position="76"/>
    </location>
</feature>
<reference evidence="4" key="1">
    <citation type="submission" date="2018-03" db="EMBL/GenBank/DDBJ databases">
        <authorList>
            <person name="Sun L."/>
            <person name="Liu H."/>
            <person name="Chen W."/>
            <person name="Huang K."/>
            <person name="Liu W."/>
            <person name="Gao X."/>
        </authorList>
    </citation>
    <scope>NUCLEOTIDE SEQUENCE [LARGE SCALE GENOMIC DNA]</scope>
    <source>
        <strain evidence="4">SH9</strain>
    </source>
</reference>
<dbReference type="PROSITE" id="PS50110">
    <property type="entry name" value="RESPONSE_REGULATORY"/>
    <property type="match status" value="1"/>
</dbReference>
<dbReference type="EMBL" id="PVZS01000003">
    <property type="protein sequence ID" value="PSC06279.1"/>
    <property type="molecule type" value="Genomic_DNA"/>
</dbReference>
<protein>
    <recommendedName>
        <fullName evidence="2">Response regulatory domain-containing protein</fullName>
    </recommendedName>
</protein>
<evidence type="ECO:0000259" key="2">
    <source>
        <dbReference type="PROSITE" id="PS50110"/>
    </source>
</evidence>
<dbReference type="GO" id="GO:0000160">
    <property type="term" value="P:phosphorelay signal transduction system"/>
    <property type="evidence" value="ECO:0007669"/>
    <property type="project" value="InterPro"/>
</dbReference>
<dbReference type="InterPro" id="IPR011006">
    <property type="entry name" value="CheY-like_superfamily"/>
</dbReference>
<proteinExistence type="predicted"/>
<evidence type="ECO:0000313" key="4">
    <source>
        <dbReference type="Proteomes" id="UP000239772"/>
    </source>
</evidence>
<keyword evidence="4" id="KW-1185">Reference proteome</keyword>
<dbReference type="Gene3D" id="3.40.50.2300">
    <property type="match status" value="1"/>
</dbReference>